<evidence type="ECO:0000256" key="3">
    <source>
        <dbReference type="ARBA" id="ARBA00029447"/>
    </source>
</evidence>
<dbReference type="EMBL" id="FNPE01000009">
    <property type="protein sequence ID" value="SDY89920.1"/>
    <property type="molecule type" value="Genomic_DNA"/>
</dbReference>
<feature type="domain" description="HAMP" evidence="8">
    <location>
        <begin position="214"/>
        <end position="266"/>
    </location>
</feature>
<dbReference type="PROSITE" id="PS50885">
    <property type="entry name" value="HAMP"/>
    <property type="match status" value="1"/>
</dbReference>
<sequence length="533" mass="55079">MKKLGDVRIGTRLTGVFLVLLICLMAVGAVGARALGHVFSGTQTMYQDRVVPLKQLKQIADAYAVNVIDTVNKANAGLITAQEAAASISGTLPAIDEAWRSYSSTQLTSQEAVLASQAQALFAPANQSIDRLLQRLKTLDGKRAGSLDEFDGALYASVDPISAKIGELVELQLKASEDVYADSRQVLAQSQMLIYGFVAAAVILAVALGYVVTRSITVPLKSAVEVARHIEQGDLASEIQATGRDEVGDLLRSMSAMRESLASIVGDVRRGVESVTTASSQIAAGNQDLSSRTEHQASSLQETAASMEQLAGNVGQSSENARQASALAVRAKEVAGVGGGAVARVVGTMDEISASSGKIAEITGVIDSIAFQTNILALNAAVEAARAGEQGRGFAVVAGEVRSLAQRSAAAAREIKALITASTDKVRTGGNQVREAGKAMDAIEAQVSEVASLIEAISASSVEQSGGLGQITQAVSQMDQVTQQNAALVEESAAAAASLERQARVLAQAVATFQISSAKEIGMASPSLTLAAA</sequence>
<dbReference type="SMART" id="SM00283">
    <property type="entry name" value="MA"/>
    <property type="match status" value="1"/>
</dbReference>
<evidence type="ECO:0000256" key="6">
    <source>
        <dbReference type="SAM" id="Phobius"/>
    </source>
</evidence>
<dbReference type="InterPro" id="IPR024478">
    <property type="entry name" value="HlyB_4HB_MCP"/>
</dbReference>
<feature type="transmembrane region" description="Helical" evidence="6">
    <location>
        <begin position="192"/>
        <end position="212"/>
    </location>
</feature>
<evidence type="ECO:0000259" key="8">
    <source>
        <dbReference type="PROSITE" id="PS50885"/>
    </source>
</evidence>
<dbReference type="InterPro" id="IPR004089">
    <property type="entry name" value="MCPsignal_dom"/>
</dbReference>
<gene>
    <name evidence="9" type="ORF">SAMN05421547_10940</name>
</gene>
<dbReference type="CDD" id="cd06225">
    <property type="entry name" value="HAMP"/>
    <property type="match status" value="1"/>
</dbReference>
<evidence type="ECO:0000313" key="9">
    <source>
        <dbReference type="EMBL" id="SDY89920.1"/>
    </source>
</evidence>
<evidence type="ECO:0000313" key="10">
    <source>
        <dbReference type="Proteomes" id="UP000183417"/>
    </source>
</evidence>
<dbReference type="PRINTS" id="PR00260">
    <property type="entry name" value="CHEMTRNSDUCR"/>
</dbReference>
<organism evidence="9 10">
    <name type="scientific">Delftia lacustris</name>
    <dbReference type="NCBI Taxonomy" id="558537"/>
    <lineage>
        <taxon>Bacteria</taxon>
        <taxon>Pseudomonadati</taxon>
        <taxon>Pseudomonadota</taxon>
        <taxon>Betaproteobacteria</taxon>
        <taxon>Burkholderiales</taxon>
        <taxon>Comamonadaceae</taxon>
        <taxon>Delftia</taxon>
    </lineage>
</organism>
<dbReference type="Pfam" id="PF00015">
    <property type="entry name" value="MCPsignal"/>
    <property type="match status" value="1"/>
</dbReference>
<dbReference type="PANTHER" id="PTHR43531:SF14">
    <property type="entry name" value="METHYL-ACCEPTING CHEMOTAXIS PROTEIN I-RELATED"/>
    <property type="match status" value="1"/>
</dbReference>
<comment type="subcellular location">
    <subcellularLocation>
        <location evidence="1">Membrane</location>
    </subcellularLocation>
</comment>
<feature type="region of interest" description="Disordered" evidence="5">
    <location>
        <begin position="283"/>
        <end position="304"/>
    </location>
</feature>
<evidence type="ECO:0000256" key="2">
    <source>
        <dbReference type="ARBA" id="ARBA00022481"/>
    </source>
</evidence>
<keyword evidence="6" id="KW-0812">Transmembrane</keyword>
<evidence type="ECO:0000256" key="1">
    <source>
        <dbReference type="ARBA" id="ARBA00004370"/>
    </source>
</evidence>
<dbReference type="SMART" id="SM00304">
    <property type="entry name" value="HAMP"/>
    <property type="match status" value="1"/>
</dbReference>
<dbReference type="InterPro" id="IPR004090">
    <property type="entry name" value="Chemotax_Me-accpt_rcpt"/>
</dbReference>
<feature type="domain" description="Methyl-accepting transducer" evidence="7">
    <location>
        <begin position="271"/>
        <end position="500"/>
    </location>
</feature>
<comment type="similarity">
    <text evidence="3">Belongs to the methyl-accepting chemotaxis (MCP) protein family.</text>
</comment>
<dbReference type="RefSeq" id="WP_074922119.1">
    <property type="nucleotide sequence ID" value="NZ_CP141274.1"/>
</dbReference>
<keyword evidence="4" id="KW-0807">Transducer</keyword>
<dbReference type="PROSITE" id="PS50111">
    <property type="entry name" value="CHEMOTAXIS_TRANSDUC_2"/>
    <property type="match status" value="1"/>
</dbReference>
<dbReference type="GeneID" id="94692313"/>
<dbReference type="PANTHER" id="PTHR43531">
    <property type="entry name" value="PROTEIN ICFG"/>
    <property type="match status" value="1"/>
</dbReference>
<evidence type="ECO:0000256" key="5">
    <source>
        <dbReference type="SAM" id="MobiDB-lite"/>
    </source>
</evidence>
<dbReference type="GO" id="GO:0006935">
    <property type="term" value="P:chemotaxis"/>
    <property type="evidence" value="ECO:0007669"/>
    <property type="project" value="InterPro"/>
</dbReference>
<dbReference type="Proteomes" id="UP000183417">
    <property type="component" value="Unassembled WGS sequence"/>
</dbReference>
<accession>A0A1H3NML4</accession>
<evidence type="ECO:0000256" key="4">
    <source>
        <dbReference type="PROSITE-ProRule" id="PRU00284"/>
    </source>
</evidence>
<keyword evidence="6" id="KW-0472">Membrane</keyword>
<proteinExistence type="inferred from homology"/>
<dbReference type="GO" id="GO:0005886">
    <property type="term" value="C:plasma membrane"/>
    <property type="evidence" value="ECO:0007669"/>
    <property type="project" value="TreeGrafter"/>
</dbReference>
<reference evidence="9 10" key="1">
    <citation type="submission" date="2016-10" db="EMBL/GenBank/DDBJ databases">
        <authorList>
            <person name="de Groot N.N."/>
        </authorList>
    </citation>
    <scope>NUCLEOTIDE SEQUENCE [LARGE SCALE GENOMIC DNA]</scope>
    <source>
        <strain evidence="9 10">LMG 24775</strain>
    </source>
</reference>
<name>A0A1H3NML4_9BURK</name>
<dbReference type="Pfam" id="PF12729">
    <property type="entry name" value="4HB_MCP_1"/>
    <property type="match status" value="1"/>
</dbReference>
<dbReference type="Pfam" id="PF00672">
    <property type="entry name" value="HAMP"/>
    <property type="match status" value="1"/>
</dbReference>
<dbReference type="GO" id="GO:0007165">
    <property type="term" value="P:signal transduction"/>
    <property type="evidence" value="ECO:0007669"/>
    <property type="project" value="UniProtKB-KW"/>
</dbReference>
<dbReference type="Gene3D" id="1.10.287.950">
    <property type="entry name" value="Methyl-accepting chemotaxis protein"/>
    <property type="match status" value="1"/>
</dbReference>
<keyword evidence="2" id="KW-0488">Methylation</keyword>
<dbReference type="SUPFAM" id="SSF58104">
    <property type="entry name" value="Methyl-accepting chemotaxis protein (MCP) signaling domain"/>
    <property type="match status" value="1"/>
</dbReference>
<dbReference type="FunFam" id="1.10.287.950:FF:000001">
    <property type="entry name" value="Methyl-accepting chemotaxis sensory transducer"/>
    <property type="match status" value="1"/>
</dbReference>
<evidence type="ECO:0000259" key="7">
    <source>
        <dbReference type="PROSITE" id="PS50111"/>
    </source>
</evidence>
<protein>
    <submittedName>
        <fullName evidence="9">Methyl-accepting chemotaxis protein</fullName>
    </submittedName>
</protein>
<dbReference type="InterPro" id="IPR003660">
    <property type="entry name" value="HAMP_dom"/>
</dbReference>
<dbReference type="GO" id="GO:0004888">
    <property type="term" value="F:transmembrane signaling receptor activity"/>
    <property type="evidence" value="ECO:0007669"/>
    <property type="project" value="InterPro"/>
</dbReference>
<dbReference type="AlphaFoldDB" id="A0A1H3NML4"/>
<dbReference type="InterPro" id="IPR051310">
    <property type="entry name" value="MCP_chemotaxis"/>
</dbReference>
<keyword evidence="6" id="KW-1133">Transmembrane helix</keyword>
<dbReference type="CDD" id="cd11386">
    <property type="entry name" value="MCP_signal"/>
    <property type="match status" value="1"/>
</dbReference>